<dbReference type="Proteomes" id="UP000250025">
    <property type="component" value="Chromosome"/>
</dbReference>
<keyword evidence="13 23" id="KW-0067">ATP-binding</keyword>
<keyword evidence="18" id="KW-0406">Ion transport</keyword>
<dbReference type="GO" id="GO:0060003">
    <property type="term" value="P:copper ion export"/>
    <property type="evidence" value="ECO:0007669"/>
    <property type="project" value="UniProtKB-ARBA"/>
</dbReference>
<evidence type="ECO:0000256" key="1">
    <source>
        <dbReference type="ARBA" id="ARBA00004651"/>
    </source>
</evidence>
<dbReference type="InterPro" id="IPR001757">
    <property type="entry name" value="P_typ_ATPase"/>
</dbReference>
<evidence type="ECO:0000256" key="13">
    <source>
        <dbReference type="ARBA" id="ARBA00022840"/>
    </source>
</evidence>
<feature type="domain" description="HMA" evidence="25">
    <location>
        <begin position="137"/>
        <end position="200"/>
    </location>
</feature>
<feature type="transmembrane region" description="Helical" evidence="23">
    <location>
        <begin position="321"/>
        <end position="339"/>
    </location>
</feature>
<dbReference type="GO" id="GO:0016887">
    <property type="term" value="F:ATP hydrolysis activity"/>
    <property type="evidence" value="ECO:0007669"/>
    <property type="project" value="InterPro"/>
</dbReference>
<dbReference type="InterPro" id="IPR017969">
    <property type="entry name" value="Heavy-metal-associated_CS"/>
</dbReference>
<dbReference type="GO" id="GO:0055070">
    <property type="term" value="P:copper ion homeostasis"/>
    <property type="evidence" value="ECO:0007669"/>
    <property type="project" value="TreeGrafter"/>
</dbReference>
<dbReference type="Gene3D" id="3.40.50.1000">
    <property type="entry name" value="HAD superfamily/HAD-like"/>
    <property type="match status" value="1"/>
</dbReference>
<feature type="domain" description="HMA" evidence="25">
    <location>
        <begin position="29"/>
        <end position="90"/>
    </location>
</feature>
<keyword evidence="12" id="KW-0187">Copper transport</keyword>
<name>A0A2Z2HBN3_9GAMM</name>
<comment type="subcellular location">
    <subcellularLocation>
        <location evidence="1">Cell membrane</location>
        <topology evidence="1">Multi-pass membrane protein</topology>
    </subcellularLocation>
</comment>
<dbReference type="CDD" id="cd00371">
    <property type="entry name" value="HMA"/>
    <property type="match status" value="2"/>
</dbReference>
<dbReference type="SUPFAM" id="SSF81665">
    <property type="entry name" value="Calcium ATPase, transmembrane domain M"/>
    <property type="match status" value="1"/>
</dbReference>
<gene>
    <name evidence="26" type="ORF">B9G99_02990</name>
</gene>
<feature type="transmembrane region" description="Helical" evidence="23">
    <location>
        <begin position="287"/>
        <end position="309"/>
    </location>
</feature>
<keyword evidence="9 23" id="KW-0479">Metal-binding</keyword>
<organism evidence="26 27">
    <name type="scientific">Kushneria konosiri</name>
    <dbReference type="NCBI Taxonomy" id="698828"/>
    <lineage>
        <taxon>Bacteria</taxon>
        <taxon>Pseudomonadati</taxon>
        <taxon>Pseudomonadota</taxon>
        <taxon>Gammaproteobacteria</taxon>
        <taxon>Oceanospirillales</taxon>
        <taxon>Halomonadaceae</taxon>
        <taxon>Kushneria</taxon>
    </lineage>
</organism>
<evidence type="ECO:0000256" key="21">
    <source>
        <dbReference type="ARBA" id="ARBA00033239"/>
    </source>
</evidence>
<evidence type="ECO:0000256" key="4">
    <source>
        <dbReference type="ARBA" id="ARBA00015102"/>
    </source>
</evidence>
<feature type="transmembrane region" description="Helical" evidence="23">
    <location>
        <begin position="228"/>
        <end position="248"/>
    </location>
</feature>
<keyword evidence="6 23" id="KW-1003">Cell membrane</keyword>
<evidence type="ECO:0000256" key="10">
    <source>
        <dbReference type="ARBA" id="ARBA00022737"/>
    </source>
</evidence>
<evidence type="ECO:0000256" key="11">
    <source>
        <dbReference type="ARBA" id="ARBA00022741"/>
    </source>
</evidence>
<sequence length="890" mass="94578">MRTDRPLEEVIKAVEGAGFQAAPAQDTPHHHRLALEGLHCGGCVKRTRTALETLDPQAQIDIDTEHLSITTHKSISEVISAVEDAGYRAAPVRETPESAPEPGPTIEASAATGEGAEDAVGQTDADTSTSPDKASGEAIELQLSGITCAGCVRTIQNALDHVQGVDEAQVNFATRSARVRGSATASDLIRAVEQAGYGAEVIESIEQGEARRGELEQQDYRHKIRDTWLALVPGAALMVSMFFHHPQLEGGERWFWVVTGLAVLGIMLTAGRGFYDAAIKAVRHRMANMDLLVAIGATTAWLYSMFVALLPDIVPEAARSLYLEAPLMIIGLISLGQAIETRSRGRTSKALSQLVSLRASTARVIRGQQDVDVAIDDVVRGDLVRLRPGERVPVDGEVVEGSSHIDESMLTGEPQAVERNAGDRVSAGTLNTKGTLTLRATRVGGDTSLSRIIEQVRQAQGSRPPISRLADRVASIFVPAVMIIAVITALVWFNIGPEPRITHMLITATSVLIIACPCALGLATPISTMIGVGRAASAGILIRHGESLQRIGELTALVVDKTGTLTEGKPRVTDALWQDEDHDRALALLAGLERGSEHPLASAVLSYCDEQSAETVEVRQFEALSGRGVTAIGSSGERLALGNAALMKANNVALEEVRETVNAWEKQARSVLHFAIDGRLVALLAVQDPLRADAREAIERLHARQLRVVMLTGDAEPTARAIAREAGIDEVHAGLLPEDKQTHIERLRREGYVVGMAGDGINDAPALAGADVGFAMGAGSDVAIESAGAALMRDSLHGISDAIDLSRATIKNIKQNLWGAFAYNTLGIPIAAGVLYPLTGALLSPMVAALAMAASSVTVVTNANRLRHFTPERIARPDNDQSAATTEVTS</sequence>
<dbReference type="PANTHER" id="PTHR43520">
    <property type="entry name" value="ATP7, ISOFORM B"/>
    <property type="match status" value="1"/>
</dbReference>
<reference evidence="26 27" key="1">
    <citation type="journal article" date="2017" name="Int. J. Syst. Evol. Microbiol.">
        <title>Kushneria konosiri sp. nov., isolated from the Korean salt-fermented seafood Daemi-jeot.</title>
        <authorList>
            <person name="Yun J.H."/>
            <person name="Park S.K."/>
            <person name="Lee J.Y."/>
            <person name="Jung M.J."/>
            <person name="Bae J.W."/>
        </authorList>
    </citation>
    <scope>NUCLEOTIDE SEQUENCE [LARGE SCALE GENOMIC DNA]</scope>
    <source>
        <strain evidence="26 27">X49</strain>
    </source>
</reference>
<feature type="transmembrane region" description="Helical" evidence="23">
    <location>
        <begin position="817"/>
        <end position="836"/>
    </location>
</feature>
<evidence type="ECO:0000256" key="20">
    <source>
        <dbReference type="ARBA" id="ARBA00029719"/>
    </source>
</evidence>
<feature type="transmembrane region" description="Helical" evidence="23">
    <location>
        <begin position="254"/>
        <end position="275"/>
    </location>
</feature>
<dbReference type="NCBIfam" id="TIGR01511">
    <property type="entry name" value="ATPase-IB1_Cu"/>
    <property type="match status" value="1"/>
</dbReference>
<keyword evidence="5" id="KW-0813">Transport</keyword>
<evidence type="ECO:0000256" key="12">
    <source>
        <dbReference type="ARBA" id="ARBA00022796"/>
    </source>
</evidence>
<dbReference type="InterPro" id="IPR044492">
    <property type="entry name" value="P_typ_ATPase_HD_dom"/>
</dbReference>
<comment type="similarity">
    <text evidence="2 23">Belongs to the cation transport ATPase (P-type) (TC 3.A.3) family. Type IB subfamily.</text>
</comment>
<dbReference type="InterPro" id="IPR006121">
    <property type="entry name" value="HMA_dom"/>
</dbReference>
<keyword evidence="10" id="KW-0677">Repeat</keyword>
<dbReference type="InterPro" id="IPR036412">
    <property type="entry name" value="HAD-like_sf"/>
</dbReference>
<feature type="transmembrane region" description="Helical" evidence="23">
    <location>
        <begin position="501"/>
        <end position="524"/>
    </location>
</feature>
<dbReference type="Gene3D" id="3.40.1110.10">
    <property type="entry name" value="Calcium-transporting ATPase, cytoplasmic domain N"/>
    <property type="match status" value="1"/>
</dbReference>
<evidence type="ECO:0000256" key="17">
    <source>
        <dbReference type="ARBA" id="ARBA00023008"/>
    </source>
</evidence>
<dbReference type="InterPro" id="IPR023214">
    <property type="entry name" value="HAD_sf"/>
</dbReference>
<evidence type="ECO:0000256" key="18">
    <source>
        <dbReference type="ARBA" id="ARBA00023065"/>
    </source>
</evidence>
<evidence type="ECO:0000256" key="5">
    <source>
        <dbReference type="ARBA" id="ARBA00022448"/>
    </source>
</evidence>
<dbReference type="SUPFAM" id="SSF81653">
    <property type="entry name" value="Calcium ATPase, transduction domain A"/>
    <property type="match status" value="1"/>
</dbReference>
<evidence type="ECO:0000256" key="23">
    <source>
        <dbReference type="RuleBase" id="RU362081"/>
    </source>
</evidence>
<keyword evidence="27" id="KW-1185">Reference proteome</keyword>
<dbReference type="InterPro" id="IPR008250">
    <property type="entry name" value="ATPase_P-typ_transduc_dom_A_sf"/>
</dbReference>
<dbReference type="NCBIfam" id="TIGR01494">
    <property type="entry name" value="ATPase_P-type"/>
    <property type="match status" value="1"/>
</dbReference>
<keyword evidence="14" id="KW-0460">Magnesium</keyword>
<dbReference type="PROSITE" id="PS50846">
    <property type="entry name" value="HMA_2"/>
    <property type="match status" value="2"/>
</dbReference>
<dbReference type="FunFam" id="2.70.150.10:FF:000020">
    <property type="entry name" value="Copper-exporting P-type ATPase A"/>
    <property type="match status" value="1"/>
</dbReference>
<dbReference type="PROSITE" id="PS00154">
    <property type="entry name" value="ATPASE_E1_E2"/>
    <property type="match status" value="1"/>
</dbReference>
<dbReference type="EMBL" id="CP021323">
    <property type="protein sequence ID" value="ARS54376.1"/>
    <property type="molecule type" value="Genomic_DNA"/>
</dbReference>
<dbReference type="GO" id="GO:0005524">
    <property type="term" value="F:ATP binding"/>
    <property type="evidence" value="ECO:0007669"/>
    <property type="project" value="UniProtKB-UniRule"/>
</dbReference>
<dbReference type="PRINTS" id="PR00119">
    <property type="entry name" value="CATATPASE"/>
</dbReference>
<keyword evidence="7" id="KW-0597">Phosphoprotein</keyword>
<keyword evidence="11 23" id="KW-0547">Nucleotide-binding</keyword>
<dbReference type="SUPFAM" id="SSF55008">
    <property type="entry name" value="HMA, heavy metal-associated domain"/>
    <property type="match status" value="2"/>
</dbReference>
<feature type="region of interest" description="Disordered" evidence="24">
    <location>
        <begin position="90"/>
        <end position="136"/>
    </location>
</feature>
<dbReference type="InterPro" id="IPR023298">
    <property type="entry name" value="ATPase_P-typ_TM_dom_sf"/>
</dbReference>
<dbReference type="AlphaFoldDB" id="A0A2Z2HBN3"/>
<dbReference type="Pfam" id="PF00702">
    <property type="entry name" value="Hydrolase"/>
    <property type="match status" value="1"/>
</dbReference>
<dbReference type="SFLD" id="SFLDF00027">
    <property type="entry name" value="p-type_atpase"/>
    <property type="match status" value="1"/>
</dbReference>
<evidence type="ECO:0000256" key="24">
    <source>
        <dbReference type="SAM" id="MobiDB-lite"/>
    </source>
</evidence>
<evidence type="ECO:0000259" key="25">
    <source>
        <dbReference type="PROSITE" id="PS50846"/>
    </source>
</evidence>
<dbReference type="InterPro" id="IPR023299">
    <property type="entry name" value="ATPase_P-typ_cyto_dom_N"/>
</dbReference>
<dbReference type="InterPro" id="IPR059000">
    <property type="entry name" value="ATPase_P-type_domA"/>
</dbReference>
<evidence type="ECO:0000313" key="26">
    <source>
        <dbReference type="EMBL" id="ARS54376.1"/>
    </source>
</evidence>
<evidence type="ECO:0000256" key="3">
    <source>
        <dbReference type="ARBA" id="ARBA00012517"/>
    </source>
</evidence>
<comment type="catalytic activity">
    <reaction evidence="22">
        <text>Cu(+)(in) + ATP + H2O = Cu(+)(out) + ADP + phosphate + H(+)</text>
        <dbReference type="Rhea" id="RHEA:25792"/>
        <dbReference type="ChEBI" id="CHEBI:15377"/>
        <dbReference type="ChEBI" id="CHEBI:15378"/>
        <dbReference type="ChEBI" id="CHEBI:30616"/>
        <dbReference type="ChEBI" id="CHEBI:43474"/>
        <dbReference type="ChEBI" id="CHEBI:49552"/>
        <dbReference type="ChEBI" id="CHEBI:456216"/>
        <dbReference type="EC" id="7.2.2.8"/>
    </reaction>
</comment>
<evidence type="ECO:0000256" key="9">
    <source>
        <dbReference type="ARBA" id="ARBA00022723"/>
    </source>
</evidence>
<proteinExistence type="inferred from homology"/>
<feature type="transmembrane region" description="Helical" evidence="23">
    <location>
        <begin position="842"/>
        <end position="863"/>
    </location>
</feature>
<dbReference type="PANTHER" id="PTHR43520:SF6">
    <property type="entry name" value="COPPER-EXPORTING P-TYPE ATPASE"/>
    <property type="match status" value="1"/>
</dbReference>
<dbReference type="GO" id="GO:0005886">
    <property type="term" value="C:plasma membrane"/>
    <property type="evidence" value="ECO:0007669"/>
    <property type="project" value="UniProtKB-SubCell"/>
</dbReference>
<dbReference type="GO" id="GO:0140581">
    <property type="term" value="F:P-type monovalent copper transporter activity"/>
    <property type="evidence" value="ECO:0007669"/>
    <property type="project" value="UniProtKB-EC"/>
</dbReference>
<evidence type="ECO:0000256" key="14">
    <source>
        <dbReference type="ARBA" id="ARBA00022842"/>
    </source>
</evidence>
<evidence type="ECO:0000256" key="22">
    <source>
        <dbReference type="ARBA" id="ARBA00049289"/>
    </source>
</evidence>
<feature type="transmembrane region" description="Helical" evidence="23">
    <location>
        <begin position="473"/>
        <end position="495"/>
    </location>
</feature>
<dbReference type="Pfam" id="PF00122">
    <property type="entry name" value="E1-E2_ATPase"/>
    <property type="match status" value="1"/>
</dbReference>
<evidence type="ECO:0000313" key="27">
    <source>
        <dbReference type="Proteomes" id="UP000250025"/>
    </source>
</evidence>
<dbReference type="Gene3D" id="3.30.70.100">
    <property type="match status" value="2"/>
</dbReference>
<dbReference type="SFLD" id="SFLDG00002">
    <property type="entry name" value="C1.7:_P-type_atpase_like"/>
    <property type="match status" value="1"/>
</dbReference>
<dbReference type="PRINTS" id="PR00943">
    <property type="entry name" value="CUATPASE"/>
</dbReference>
<dbReference type="Gene3D" id="2.70.150.10">
    <property type="entry name" value="Calcium-transporting ATPase, cytoplasmic transduction domain A"/>
    <property type="match status" value="1"/>
</dbReference>
<dbReference type="NCBIfam" id="TIGR01525">
    <property type="entry name" value="ATPase-IB_hvy"/>
    <property type="match status" value="1"/>
</dbReference>
<dbReference type="SFLD" id="SFLDS00003">
    <property type="entry name" value="Haloacid_Dehalogenase"/>
    <property type="match status" value="1"/>
</dbReference>
<accession>A0A2Z2HBN3</accession>
<dbReference type="GO" id="GO:0005507">
    <property type="term" value="F:copper ion binding"/>
    <property type="evidence" value="ECO:0007669"/>
    <property type="project" value="TreeGrafter"/>
</dbReference>
<evidence type="ECO:0000256" key="15">
    <source>
        <dbReference type="ARBA" id="ARBA00022967"/>
    </source>
</evidence>
<dbReference type="CDD" id="cd02094">
    <property type="entry name" value="P-type_ATPase_Cu-like"/>
    <property type="match status" value="1"/>
</dbReference>
<keyword evidence="19 23" id="KW-0472">Membrane</keyword>
<evidence type="ECO:0000256" key="7">
    <source>
        <dbReference type="ARBA" id="ARBA00022553"/>
    </source>
</evidence>
<protein>
    <recommendedName>
        <fullName evidence="4">Copper-exporting P-type ATPase</fullName>
        <ecNumber evidence="3">7.2.2.8</ecNumber>
    </recommendedName>
    <alternativeName>
        <fullName evidence="20">Copper-exporting P-type ATPase A</fullName>
    </alternativeName>
    <alternativeName>
        <fullName evidence="21">Cu(+)-exporting ATPase</fullName>
    </alternativeName>
</protein>
<keyword evidence="16 23" id="KW-1133">Transmembrane helix</keyword>
<keyword evidence="17" id="KW-0186">Copper</keyword>
<dbReference type="InterPro" id="IPR036163">
    <property type="entry name" value="HMA_dom_sf"/>
</dbReference>
<evidence type="ECO:0000256" key="16">
    <source>
        <dbReference type="ARBA" id="ARBA00022989"/>
    </source>
</evidence>
<dbReference type="InterPro" id="IPR018303">
    <property type="entry name" value="ATPase_P-typ_P_site"/>
</dbReference>
<dbReference type="PROSITE" id="PS01047">
    <property type="entry name" value="HMA_1"/>
    <property type="match status" value="1"/>
</dbReference>
<dbReference type="InterPro" id="IPR027256">
    <property type="entry name" value="P-typ_ATPase_IB"/>
</dbReference>
<keyword evidence="8 23" id="KW-0812">Transmembrane</keyword>
<evidence type="ECO:0000256" key="6">
    <source>
        <dbReference type="ARBA" id="ARBA00022475"/>
    </source>
</evidence>
<evidence type="ECO:0000256" key="2">
    <source>
        <dbReference type="ARBA" id="ARBA00006024"/>
    </source>
</evidence>
<dbReference type="KEGG" id="kus:B9G99_02990"/>
<keyword evidence="15" id="KW-1278">Translocase</keyword>
<evidence type="ECO:0000256" key="19">
    <source>
        <dbReference type="ARBA" id="ARBA00023136"/>
    </source>
</evidence>
<evidence type="ECO:0000256" key="8">
    <source>
        <dbReference type="ARBA" id="ARBA00022692"/>
    </source>
</evidence>
<dbReference type="EC" id="7.2.2.8" evidence="3"/>
<dbReference type="GO" id="GO:0043682">
    <property type="term" value="F:P-type divalent copper transporter activity"/>
    <property type="evidence" value="ECO:0007669"/>
    <property type="project" value="TreeGrafter"/>
</dbReference>
<dbReference type="Pfam" id="PF00403">
    <property type="entry name" value="HMA"/>
    <property type="match status" value="1"/>
</dbReference>
<dbReference type="SUPFAM" id="SSF56784">
    <property type="entry name" value="HAD-like"/>
    <property type="match status" value="1"/>
</dbReference>